<dbReference type="GO" id="GO:0005524">
    <property type="term" value="F:ATP binding"/>
    <property type="evidence" value="ECO:0007669"/>
    <property type="project" value="InterPro"/>
</dbReference>
<keyword evidence="4" id="KW-1185">Reference proteome</keyword>
<name>A0A4R7AXS2_9NEIS</name>
<comment type="similarity">
    <text evidence="1">Belongs to the GSP E family.</text>
</comment>
<dbReference type="InterPro" id="IPR001482">
    <property type="entry name" value="T2SS/T4SS_dom"/>
</dbReference>
<dbReference type="SMART" id="SM00382">
    <property type="entry name" value="AAA"/>
    <property type="match status" value="1"/>
</dbReference>
<gene>
    <name evidence="3" type="ORF">DFP86_11633</name>
</gene>
<dbReference type="PROSITE" id="PS00662">
    <property type="entry name" value="T2SP_E"/>
    <property type="match status" value="1"/>
</dbReference>
<dbReference type="GO" id="GO:0016887">
    <property type="term" value="F:ATP hydrolysis activity"/>
    <property type="evidence" value="ECO:0007669"/>
    <property type="project" value="InterPro"/>
</dbReference>
<dbReference type="NCBIfam" id="TIGR01420">
    <property type="entry name" value="pilT_fam"/>
    <property type="match status" value="1"/>
</dbReference>
<dbReference type="InterPro" id="IPR027417">
    <property type="entry name" value="P-loop_NTPase"/>
</dbReference>
<feature type="domain" description="Bacterial type II secretion system protein E" evidence="2">
    <location>
        <begin position="192"/>
        <end position="206"/>
    </location>
</feature>
<sequence length="338" mass="36903">MQLTALLKYCASQHASDLHLAPGEPPILRRHGRLYRLAVNALDADSLSEALQTVLPVFLRDRLASERACDFRLSLPETQARVHLYHQRCGLAAAIRLLPSDLPDMAALGLPAAVADWTHVPHGLILICGATGSGKSTTLAALVHQINRLRACHILALEDPIEFIHTGLKALVTQREIGSWDGGFAQALKTALREDPDIIMVGEMRDRETVALALEAAETGHLVLSTLHTRSTANAIARICGFFPADAQQTIRLQLSQSLHAIMAQMLLPSSGDGVRVLAHEVLHATHAVRHVIRENRLEQIETLLQTGRQHGMHTLRQCLDQLVAQQLIAPEASAIDT</sequence>
<dbReference type="InterPro" id="IPR050921">
    <property type="entry name" value="T4SS_GSP_E_ATPase"/>
</dbReference>
<dbReference type="InterPro" id="IPR006321">
    <property type="entry name" value="PilT/PilU"/>
</dbReference>
<dbReference type="OrthoDB" id="5790493at2"/>
<dbReference type="Gene3D" id="3.40.50.300">
    <property type="entry name" value="P-loop containing nucleotide triphosphate hydrolases"/>
    <property type="match status" value="1"/>
</dbReference>
<proteinExistence type="inferred from homology"/>
<dbReference type="PANTHER" id="PTHR30486">
    <property type="entry name" value="TWITCHING MOTILITY PROTEIN PILT"/>
    <property type="match status" value="1"/>
</dbReference>
<dbReference type="AlphaFoldDB" id="A0A4R7AXS2"/>
<accession>A0A4R7AXS2</accession>
<evidence type="ECO:0000259" key="2">
    <source>
        <dbReference type="PROSITE" id="PS00662"/>
    </source>
</evidence>
<dbReference type="EMBL" id="SNZP01000016">
    <property type="protein sequence ID" value="TDR72469.1"/>
    <property type="molecule type" value="Genomic_DNA"/>
</dbReference>
<reference evidence="3 4" key="1">
    <citation type="submission" date="2019-03" db="EMBL/GenBank/DDBJ databases">
        <title>Genomic Encyclopedia of Type Strains, Phase III (KMG-III): the genomes of soil and plant-associated and newly described type strains.</title>
        <authorList>
            <person name="Whitman W."/>
        </authorList>
    </citation>
    <scope>NUCLEOTIDE SEQUENCE [LARGE SCALE GENOMIC DNA]</scope>
    <source>
        <strain evidence="3 4">CECT 8976</strain>
    </source>
</reference>
<evidence type="ECO:0000256" key="1">
    <source>
        <dbReference type="ARBA" id="ARBA00006611"/>
    </source>
</evidence>
<dbReference type="Gene3D" id="3.30.450.90">
    <property type="match status" value="1"/>
</dbReference>
<organism evidence="3 4">
    <name type="scientific">Paludibacterium purpuratum</name>
    <dbReference type="NCBI Taxonomy" id="1144873"/>
    <lineage>
        <taxon>Bacteria</taxon>
        <taxon>Pseudomonadati</taxon>
        <taxon>Pseudomonadota</taxon>
        <taxon>Betaproteobacteria</taxon>
        <taxon>Neisseriales</taxon>
        <taxon>Chromobacteriaceae</taxon>
        <taxon>Paludibacterium</taxon>
    </lineage>
</organism>
<protein>
    <submittedName>
        <fullName evidence="3">Twitching motility protein PilT</fullName>
    </submittedName>
</protein>
<dbReference type="Pfam" id="PF00437">
    <property type="entry name" value="T2SSE"/>
    <property type="match status" value="1"/>
</dbReference>
<dbReference type="SUPFAM" id="SSF52540">
    <property type="entry name" value="P-loop containing nucleoside triphosphate hydrolases"/>
    <property type="match status" value="1"/>
</dbReference>
<evidence type="ECO:0000313" key="3">
    <source>
        <dbReference type="EMBL" id="TDR72469.1"/>
    </source>
</evidence>
<dbReference type="RefSeq" id="WP_133683463.1">
    <property type="nucleotide sequence ID" value="NZ_SNZP01000016.1"/>
</dbReference>
<dbReference type="Proteomes" id="UP000295611">
    <property type="component" value="Unassembled WGS sequence"/>
</dbReference>
<dbReference type="PANTHER" id="PTHR30486:SF6">
    <property type="entry name" value="TYPE IV PILUS RETRACTATION ATPASE PILT"/>
    <property type="match status" value="1"/>
</dbReference>
<dbReference type="InterPro" id="IPR003593">
    <property type="entry name" value="AAA+_ATPase"/>
</dbReference>
<comment type="caution">
    <text evidence="3">The sequence shown here is derived from an EMBL/GenBank/DDBJ whole genome shotgun (WGS) entry which is preliminary data.</text>
</comment>
<dbReference type="CDD" id="cd01131">
    <property type="entry name" value="PilT"/>
    <property type="match status" value="1"/>
</dbReference>
<evidence type="ECO:0000313" key="4">
    <source>
        <dbReference type="Proteomes" id="UP000295611"/>
    </source>
</evidence>